<dbReference type="OrthoDB" id="9787225at2"/>
<dbReference type="FunFam" id="2.40.440.10:FF:000002">
    <property type="entry name" value="L,D-transpeptidase ErfK/SrfK"/>
    <property type="match status" value="1"/>
</dbReference>
<evidence type="ECO:0000256" key="6">
    <source>
        <dbReference type="ARBA" id="ARBA00022960"/>
    </source>
</evidence>
<evidence type="ECO:0000313" key="15">
    <source>
        <dbReference type="Proteomes" id="UP000436911"/>
    </source>
</evidence>
<dbReference type="Proteomes" id="UP000436911">
    <property type="component" value="Unassembled WGS sequence"/>
</dbReference>
<dbReference type="GO" id="GO:0071972">
    <property type="term" value="F:peptidoglycan L,D-transpeptidase activity"/>
    <property type="evidence" value="ECO:0007669"/>
    <property type="project" value="TreeGrafter"/>
</dbReference>
<dbReference type="EMBL" id="WPHR01000002">
    <property type="protein sequence ID" value="MUZ71585.1"/>
    <property type="molecule type" value="Genomic_DNA"/>
</dbReference>
<dbReference type="GO" id="GO:0018104">
    <property type="term" value="P:peptidoglycan-protein cross-linking"/>
    <property type="evidence" value="ECO:0007669"/>
    <property type="project" value="TreeGrafter"/>
</dbReference>
<evidence type="ECO:0000256" key="11">
    <source>
        <dbReference type="SAM" id="SignalP"/>
    </source>
</evidence>
<feature type="domain" description="L,D-TPase catalytic" evidence="12">
    <location>
        <begin position="70"/>
        <end position="207"/>
    </location>
</feature>
<dbReference type="EMBL" id="QUSG01000002">
    <property type="protein sequence ID" value="KAA3530298.1"/>
    <property type="molecule type" value="Genomic_DNA"/>
</dbReference>
<gene>
    <name evidence="13" type="ORF">DXT89_06145</name>
    <name evidence="14" type="ORF">GOZ90_02735</name>
</gene>
<name>A0A368P1K0_AGRVI</name>
<organism evidence="14 16">
    <name type="scientific">Agrobacterium vitis</name>
    <name type="common">Rhizobium vitis</name>
    <dbReference type="NCBI Taxonomy" id="373"/>
    <lineage>
        <taxon>Bacteria</taxon>
        <taxon>Pseudomonadati</taxon>
        <taxon>Pseudomonadota</taxon>
        <taxon>Alphaproteobacteria</taxon>
        <taxon>Hyphomicrobiales</taxon>
        <taxon>Rhizobiaceae</taxon>
        <taxon>Rhizobium/Agrobacterium group</taxon>
        <taxon>Agrobacterium</taxon>
    </lineage>
</organism>
<keyword evidence="8 9" id="KW-0961">Cell wall biogenesis/degradation</keyword>
<dbReference type="PANTHER" id="PTHR30582:SF24">
    <property type="entry name" value="L,D-TRANSPEPTIDASE ERFK_SRFK-RELATED"/>
    <property type="match status" value="1"/>
</dbReference>
<evidence type="ECO:0000256" key="7">
    <source>
        <dbReference type="ARBA" id="ARBA00022984"/>
    </source>
</evidence>
<feature type="active site" description="Proton donor/acceptor" evidence="9">
    <location>
        <position position="167"/>
    </location>
</feature>
<keyword evidence="6 9" id="KW-0133">Cell shape</keyword>
<evidence type="ECO:0000256" key="2">
    <source>
        <dbReference type="ARBA" id="ARBA00005992"/>
    </source>
</evidence>
<dbReference type="InterPro" id="IPR050979">
    <property type="entry name" value="LD-transpeptidase"/>
</dbReference>
<dbReference type="InterPro" id="IPR005490">
    <property type="entry name" value="LD_TPept_cat_dom"/>
</dbReference>
<comment type="pathway">
    <text evidence="1 9">Cell wall biogenesis; peptidoglycan biosynthesis.</text>
</comment>
<keyword evidence="5" id="KW-0378">Hydrolase</keyword>
<dbReference type="GeneID" id="60680920"/>
<dbReference type="GO" id="GO:0071555">
    <property type="term" value="P:cell wall organization"/>
    <property type="evidence" value="ECO:0007669"/>
    <property type="project" value="UniProtKB-UniRule"/>
</dbReference>
<evidence type="ECO:0000256" key="3">
    <source>
        <dbReference type="ARBA" id="ARBA00022676"/>
    </source>
</evidence>
<dbReference type="Pfam" id="PF03734">
    <property type="entry name" value="YkuD"/>
    <property type="match status" value="1"/>
</dbReference>
<feature type="signal peptide" evidence="11">
    <location>
        <begin position="1"/>
        <end position="27"/>
    </location>
</feature>
<evidence type="ECO:0000259" key="12">
    <source>
        <dbReference type="PROSITE" id="PS52029"/>
    </source>
</evidence>
<feature type="active site" description="Nucleophile" evidence="9">
    <location>
        <position position="183"/>
    </location>
</feature>
<evidence type="ECO:0000256" key="1">
    <source>
        <dbReference type="ARBA" id="ARBA00004752"/>
    </source>
</evidence>
<evidence type="ECO:0000313" key="13">
    <source>
        <dbReference type="EMBL" id="KAA3530298.1"/>
    </source>
</evidence>
<accession>A0A368P1K0</accession>
<reference evidence="14 16" key="2">
    <citation type="submission" date="2019-12" db="EMBL/GenBank/DDBJ databases">
        <title>Whole-genome sequencing of Allorhizobium vitis.</title>
        <authorList>
            <person name="Gan H.M."/>
            <person name="Szegedi E."/>
            <person name="Burr T."/>
            <person name="Savka M.A."/>
        </authorList>
    </citation>
    <scope>NUCLEOTIDE SEQUENCE [LARGE SCALE GENOMIC DNA]</scope>
    <source>
        <strain evidence="14 16">CG516</strain>
    </source>
</reference>
<sequence>MRMRGTGVAMAALMMAALALPASGSAAAPRADDPASSTASSVVTPQMMKREVPDKFKRRLVRLRTDEAPGTIIIDTNNKFLYLVEGNNRAIRYGVGVGREGFGWSGVVNIGRKVEWPSWRPPEEMRVREARRGHVLPVVQEGGPDNPLGARAMYLYKGNRDTIFRIHGTNQPWSIGLNLSSGCIRMNNRDVEDLYARADIGSKVIVVGPGNKQGEVSFDDRGIDLLRTIFGG</sequence>
<dbReference type="InterPro" id="IPR038063">
    <property type="entry name" value="Transpep_catalytic_dom"/>
</dbReference>
<dbReference type="Gene3D" id="2.40.440.10">
    <property type="entry name" value="L,D-transpeptidase catalytic domain-like"/>
    <property type="match status" value="1"/>
</dbReference>
<evidence type="ECO:0000256" key="9">
    <source>
        <dbReference type="PROSITE-ProRule" id="PRU01373"/>
    </source>
</evidence>
<evidence type="ECO:0000313" key="16">
    <source>
        <dbReference type="Proteomes" id="UP000477951"/>
    </source>
</evidence>
<dbReference type="AlphaFoldDB" id="A0A368P1K0"/>
<feature type="chain" id="PRO_5033355205" evidence="11">
    <location>
        <begin position="28"/>
        <end position="232"/>
    </location>
</feature>
<protein>
    <submittedName>
        <fullName evidence="13 14">L,D-transpeptidase</fullName>
    </submittedName>
</protein>
<feature type="compositionally biased region" description="Low complexity" evidence="10">
    <location>
        <begin position="26"/>
        <end position="44"/>
    </location>
</feature>
<keyword evidence="7 9" id="KW-0573">Peptidoglycan synthesis</keyword>
<comment type="caution">
    <text evidence="14">The sequence shown here is derived from an EMBL/GenBank/DDBJ whole genome shotgun (WGS) entry which is preliminary data.</text>
</comment>
<proteinExistence type="inferred from homology"/>
<dbReference type="GO" id="GO:0005576">
    <property type="term" value="C:extracellular region"/>
    <property type="evidence" value="ECO:0007669"/>
    <property type="project" value="TreeGrafter"/>
</dbReference>
<feature type="region of interest" description="Disordered" evidence="10">
    <location>
        <begin position="26"/>
        <end position="48"/>
    </location>
</feature>
<evidence type="ECO:0000256" key="5">
    <source>
        <dbReference type="ARBA" id="ARBA00022801"/>
    </source>
</evidence>
<evidence type="ECO:0000256" key="8">
    <source>
        <dbReference type="ARBA" id="ARBA00023316"/>
    </source>
</evidence>
<keyword evidence="3" id="KW-0328">Glycosyltransferase</keyword>
<keyword evidence="11" id="KW-0732">Signal</keyword>
<keyword evidence="4" id="KW-0808">Transferase</keyword>
<dbReference type="RefSeq" id="WP_060717085.1">
    <property type="nucleotide sequence ID" value="NZ_CP055266.1"/>
</dbReference>
<dbReference type="Proteomes" id="UP000477951">
    <property type="component" value="Unassembled WGS sequence"/>
</dbReference>
<dbReference type="GO" id="GO:0016757">
    <property type="term" value="F:glycosyltransferase activity"/>
    <property type="evidence" value="ECO:0007669"/>
    <property type="project" value="UniProtKB-KW"/>
</dbReference>
<dbReference type="PANTHER" id="PTHR30582">
    <property type="entry name" value="L,D-TRANSPEPTIDASE"/>
    <property type="match status" value="1"/>
</dbReference>
<dbReference type="CDD" id="cd16913">
    <property type="entry name" value="YkuD_like"/>
    <property type="match status" value="1"/>
</dbReference>
<dbReference type="UniPathway" id="UPA00219"/>
<dbReference type="PROSITE" id="PS52029">
    <property type="entry name" value="LD_TPASE"/>
    <property type="match status" value="1"/>
</dbReference>
<comment type="similarity">
    <text evidence="2">Belongs to the YkuD family.</text>
</comment>
<evidence type="ECO:0000256" key="10">
    <source>
        <dbReference type="SAM" id="MobiDB-lite"/>
    </source>
</evidence>
<dbReference type="GO" id="GO:0008360">
    <property type="term" value="P:regulation of cell shape"/>
    <property type="evidence" value="ECO:0007669"/>
    <property type="project" value="UniProtKB-UniRule"/>
</dbReference>
<dbReference type="SUPFAM" id="SSF141523">
    <property type="entry name" value="L,D-transpeptidase catalytic domain-like"/>
    <property type="match status" value="1"/>
</dbReference>
<evidence type="ECO:0000313" key="14">
    <source>
        <dbReference type="EMBL" id="MUZ71585.1"/>
    </source>
</evidence>
<evidence type="ECO:0000256" key="4">
    <source>
        <dbReference type="ARBA" id="ARBA00022679"/>
    </source>
</evidence>
<reference evidence="13 15" key="1">
    <citation type="submission" date="2018-08" db="EMBL/GenBank/DDBJ databases">
        <title>Genome sequencing of Agrobacterium vitis strain ICMP 10754.</title>
        <authorList>
            <person name="Visnovsky S.B."/>
            <person name="Pitman A.R."/>
        </authorList>
    </citation>
    <scope>NUCLEOTIDE SEQUENCE [LARGE SCALE GENOMIC DNA]</scope>
    <source>
        <strain evidence="13 15">ICMP 10754</strain>
    </source>
</reference>